<dbReference type="EMBL" id="BARS01038573">
    <property type="protein sequence ID" value="GAG24159.1"/>
    <property type="molecule type" value="Genomic_DNA"/>
</dbReference>
<gene>
    <name evidence="1" type="ORF">S01H1_59013</name>
</gene>
<evidence type="ECO:0000313" key="1">
    <source>
        <dbReference type="EMBL" id="GAG24159.1"/>
    </source>
</evidence>
<reference evidence="1" key="1">
    <citation type="journal article" date="2014" name="Front. Microbiol.">
        <title>High frequency of phylogenetically diverse reductive dehalogenase-homologous genes in deep subseafloor sedimentary metagenomes.</title>
        <authorList>
            <person name="Kawai M."/>
            <person name="Futagami T."/>
            <person name="Toyoda A."/>
            <person name="Takaki Y."/>
            <person name="Nishi S."/>
            <person name="Hori S."/>
            <person name="Arai W."/>
            <person name="Tsubouchi T."/>
            <person name="Morono Y."/>
            <person name="Uchiyama I."/>
            <person name="Ito T."/>
            <person name="Fujiyama A."/>
            <person name="Inagaki F."/>
            <person name="Takami H."/>
        </authorList>
    </citation>
    <scope>NUCLEOTIDE SEQUENCE</scope>
    <source>
        <strain evidence="1">Expedition CK06-06</strain>
    </source>
</reference>
<proteinExistence type="predicted"/>
<protein>
    <submittedName>
        <fullName evidence="1">Uncharacterized protein</fullName>
    </submittedName>
</protein>
<comment type="caution">
    <text evidence="1">The sequence shown here is derived from an EMBL/GenBank/DDBJ whole genome shotgun (WGS) entry which is preliminary data.</text>
</comment>
<dbReference type="AlphaFoldDB" id="X0W058"/>
<accession>X0W058</accession>
<organism evidence="1">
    <name type="scientific">marine sediment metagenome</name>
    <dbReference type="NCBI Taxonomy" id="412755"/>
    <lineage>
        <taxon>unclassified sequences</taxon>
        <taxon>metagenomes</taxon>
        <taxon>ecological metagenomes</taxon>
    </lineage>
</organism>
<name>X0W058_9ZZZZ</name>
<sequence>MAAAAQQSRHFVGRPAIPSPTRLPAILLVAWLTALGSWAAAQEWIEFAPIPLAIPSDGLMRVVAAPWDDGFYFLNGLSLEVLAADTSG</sequence>
<feature type="non-terminal residue" evidence="1">
    <location>
        <position position="88"/>
    </location>
</feature>